<feature type="active site" description="Proton acceptor" evidence="1">
    <location>
        <position position="123"/>
    </location>
</feature>
<dbReference type="SMART" id="SM00477">
    <property type="entry name" value="NUC"/>
    <property type="match status" value="1"/>
</dbReference>
<dbReference type="SMART" id="SM00892">
    <property type="entry name" value="Endonuclease_NS"/>
    <property type="match status" value="1"/>
</dbReference>
<dbReference type="EMBL" id="CP031222">
    <property type="protein sequence ID" value="AXI03298.1"/>
    <property type="molecule type" value="Genomic_DNA"/>
</dbReference>
<dbReference type="Gene3D" id="3.40.570.10">
    <property type="entry name" value="Extracellular Endonuclease, subunit A"/>
    <property type="match status" value="1"/>
</dbReference>
<dbReference type="GO" id="GO:0004519">
    <property type="term" value="F:endonuclease activity"/>
    <property type="evidence" value="ECO:0007669"/>
    <property type="project" value="UniProtKB-KW"/>
</dbReference>
<dbReference type="InterPro" id="IPR040255">
    <property type="entry name" value="Non-specific_endonuclease"/>
</dbReference>
<keyword evidence="2" id="KW-0479">Metal-binding</keyword>
<evidence type="ECO:0000313" key="6">
    <source>
        <dbReference type="EMBL" id="AXI03298.1"/>
    </source>
</evidence>
<sequence length="259" mass="28039">MISLLKTSTFKVSYKTLLSAALLSASLGTYASCLEDYYGGQEPVLVNQKLATRFTDLCFSAFGIGYSGVTKTPLWSAEYLTQAHVQQAASLVRVDSFHEETALPVADRSTLADYKGSGYDRGHNTPNGDMYDTTAQHDSFSLANIVPQVPKNNQGIWATLEKRTRDSVTRNGNAYVITGGAYIGSTLQTIGNGVTIPTHMYKVVYFPNKDAAGVYWSTNDTSGTYSIISLADLESKIGINLMPTLSNTVKQTALNLDGL</sequence>
<dbReference type="KEGG" id="mbah:HYN46_10870"/>
<feature type="domain" description="DNA/RNA non-specific endonuclease/pyrophosphatase/phosphodiesterase" evidence="5">
    <location>
        <begin position="58"/>
        <end position="248"/>
    </location>
</feature>
<evidence type="ECO:0000256" key="3">
    <source>
        <dbReference type="SAM" id="SignalP"/>
    </source>
</evidence>
<dbReference type="GO" id="GO:0046872">
    <property type="term" value="F:metal ion binding"/>
    <property type="evidence" value="ECO:0007669"/>
    <property type="project" value="UniProtKB-KW"/>
</dbReference>
<accession>A0A345P7N9</accession>
<dbReference type="Proteomes" id="UP000253940">
    <property type="component" value="Chromosome"/>
</dbReference>
<feature type="binding site" evidence="2">
    <location>
        <position position="153"/>
    </location>
    <ligand>
        <name>Mg(2+)</name>
        <dbReference type="ChEBI" id="CHEBI:18420"/>
        <note>catalytic</note>
    </ligand>
</feature>
<dbReference type="InterPro" id="IPR001604">
    <property type="entry name" value="Endo_G_ENPP1-like_dom"/>
</dbReference>
<evidence type="ECO:0000256" key="2">
    <source>
        <dbReference type="PIRSR" id="PIRSR640255-2"/>
    </source>
</evidence>
<dbReference type="InterPro" id="IPR020821">
    <property type="entry name" value="ENPP1-3/EXOG-like_nuc-like"/>
</dbReference>
<gene>
    <name evidence="6" type="ORF">HYN46_10870</name>
</gene>
<dbReference type="Pfam" id="PF01223">
    <property type="entry name" value="Endonuclease_NS"/>
    <property type="match status" value="1"/>
</dbReference>
<name>A0A345P7N9_9GAMM</name>
<reference evidence="6 7" key="1">
    <citation type="submission" date="2018-07" db="EMBL/GenBank/DDBJ databases">
        <title>Genome sequencing of Moraxellaceae gen. HYN0046.</title>
        <authorList>
            <person name="Kim M."/>
            <person name="Yi H."/>
        </authorList>
    </citation>
    <scope>NUCLEOTIDE SEQUENCE [LARGE SCALE GENOMIC DNA]</scope>
    <source>
        <strain evidence="6 7">HYN0046</strain>
    </source>
</reference>
<dbReference type="PANTHER" id="PTHR13966">
    <property type="entry name" value="ENDONUCLEASE RELATED"/>
    <property type="match status" value="1"/>
</dbReference>
<evidence type="ECO:0000313" key="7">
    <source>
        <dbReference type="Proteomes" id="UP000253940"/>
    </source>
</evidence>
<keyword evidence="7" id="KW-1185">Reference proteome</keyword>
<dbReference type="RefSeq" id="WP_114899407.1">
    <property type="nucleotide sequence ID" value="NZ_CP031222.1"/>
</dbReference>
<dbReference type="SUPFAM" id="SSF54060">
    <property type="entry name" value="His-Me finger endonucleases"/>
    <property type="match status" value="1"/>
</dbReference>
<evidence type="ECO:0000259" key="5">
    <source>
        <dbReference type="SMART" id="SM00892"/>
    </source>
</evidence>
<keyword evidence="6" id="KW-0255">Endonuclease</keyword>
<keyword evidence="3" id="KW-0732">Signal</keyword>
<protein>
    <submittedName>
        <fullName evidence="6">DNA/RNA non-specific endonuclease</fullName>
    </submittedName>
</protein>
<dbReference type="AlphaFoldDB" id="A0A345P7N9"/>
<feature type="domain" description="ENPP1-3/EXOG-like endonuclease/phosphodiesterase" evidence="4">
    <location>
        <begin position="59"/>
        <end position="248"/>
    </location>
</feature>
<evidence type="ECO:0000256" key="1">
    <source>
        <dbReference type="PIRSR" id="PIRSR640255-1"/>
    </source>
</evidence>
<keyword evidence="6" id="KW-0378">Hydrolase</keyword>
<keyword evidence="6" id="KW-0540">Nuclease</keyword>
<organism evidence="6 7">
    <name type="scientific">Aquirhabdus parva</name>
    <dbReference type="NCBI Taxonomy" id="2283318"/>
    <lineage>
        <taxon>Bacteria</taxon>
        <taxon>Pseudomonadati</taxon>
        <taxon>Pseudomonadota</taxon>
        <taxon>Gammaproteobacteria</taxon>
        <taxon>Moraxellales</taxon>
        <taxon>Moraxellaceae</taxon>
        <taxon>Aquirhabdus</taxon>
    </lineage>
</organism>
<proteinExistence type="predicted"/>
<dbReference type="OrthoDB" id="9811262at2"/>
<dbReference type="PANTHER" id="PTHR13966:SF5">
    <property type="entry name" value="ENDONUCLEASE G, MITOCHONDRIAL"/>
    <property type="match status" value="1"/>
</dbReference>
<feature type="chain" id="PRO_5016583375" evidence="3">
    <location>
        <begin position="32"/>
        <end position="259"/>
    </location>
</feature>
<dbReference type="InterPro" id="IPR044925">
    <property type="entry name" value="His-Me_finger_sf"/>
</dbReference>
<dbReference type="InterPro" id="IPR044929">
    <property type="entry name" value="DNA/RNA_non-sp_Endonuclease_sf"/>
</dbReference>
<evidence type="ECO:0000259" key="4">
    <source>
        <dbReference type="SMART" id="SM00477"/>
    </source>
</evidence>
<dbReference type="GO" id="GO:0003676">
    <property type="term" value="F:nucleic acid binding"/>
    <property type="evidence" value="ECO:0007669"/>
    <property type="project" value="InterPro"/>
</dbReference>
<feature type="signal peptide" evidence="3">
    <location>
        <begin position="1"/>
        <end position="31"/>
    </location>
</feature>
<dbReference type="GO" id="GO:0016787">
    <property type="term" value="F:hydrolase activity"/>
    <property type="evidence" value="ECO:0007669"/>
    <property type="project" value="InterPro"/>
</dbReference>